<evidence type="ECO:0008006" key="7">
    <source>
        <dbReference type="Google" id="ProtNLM"/>
    </source>
</evidence>
<dbReference type="OMA" id="LICEFIQ"/>
<gene>
    <name evidence="5" type="ORF">GSPATT00033267001</name>
</gene>
<keyword evidence="3" id="KW-1015">Disulfide bond</keyword>
<keyword evidence="2" id="KW-0677">Repeat</keyword>
<accession>A0BXZ7</accession>
<keyword evidence="6" id="KW-1185">Reference proteome</keyword>
<keyword evidence="1" id="KW-0732">Signal</keyword>
<dbReference type="STRING" id="5888.A0BXZ7"/>
<feature type="transmembrane region" description="Helical" evidence="4">
    <location>
        <begin position="1054"/>
        <end position="1074"/>
    </location>
</feature>
<evidence type="ECO:0000256" key="2">
    <source>
        <dbReference type="ARBA" id="ARBA00022737"/>
    </source>
</evidence>
<dbReference type="InParanoid" id="A0BXZ7"/>
<proteinExistence type="predicted"/>
<feature type="transmembrane region" description="Helical" evidence="4">
    <location>
        <begin position="1150"/>
        <end position="1169"/>
    </location>
</feature>
<evidence type="ECO:0000256" key="3">
    <source>
        <dbReference type="ARBA" id="ARBA00023157"/>
    </source>
</evidence>
<dbReference type="RefSeq" id="XP_001430812.1">
    <property type="nucleotide sequence ID" value="XM_001430775.1"/>
</dbReference>
<feature type="transmembrane region" description="Helical" evidence="4">
    <location>
        <begin position="1126"/>
        <end position="1144"/>
    </location>
</feature>
<dbReference type="EMBL" id="CT868026">
    <property type="protein sequence ID" value="CAK63414.1"/>
    <property type="molecule type" value="Genomic_DNA"/>
</dbReference>
<evidence type="ECO:0000313" key="5">
    <source>
        <dbReference type="EMBL" id="CAK63414.1"/>
    </source>
</evidence>
<dbReference type="SUPFAM" id="SSF57184">
    <property type="entry name" value="Growth factor receptor domain"/>
    <property type="match status" value="2"/>
</dbReference>
<feature type="transmembrane region" description="Helical" evidence="4">
    <location>
        <begin position="1181"/>
        <end position="1202"/>
    </location>
</feature>
<dbReference type="PANTHER" id="PTHR39767">
    <property type="entry name" value="CALCIUM/CALMODULIN-BINDING MEMBRANE PROTEIN PCM4-RELATED"/>
    <property type="match status" value="1"/>
</dbReference>
<keyword evidence="4" id="KW-0812">Transmembrane</keyword>
<feature type="transmembrane region" description="Helical" evidence="4">
    <location>
        <begin position="1086"/>
        <end position="1105"/>
    </location>
</feature>
<organism evidence="5 6">
    <name type="scientific">Paramecium tetraurelia</name>
    <dbReference type="NCBI Taxonomy" id="5888"/>
    <lineage>
        <taxon>Eukaryota</taxon>
        <taxon>Sar</taxon>
        <taxon>Alveolata</taxon>
        <taxon>Ciliophora</taxon>
        <taxon>Intramacronucleata</taxon>
        <taxon>Oligohymenophorea</taxon>
        <taxon>Peniculida</taxon>
        <taxon>Parameciidae</taxon>
        <taxon>Paramecium</taxon>
    </lineage>
</organism>
<sequence>MLLILTLLRITSSQTLVYSAFSDTILDDTDNWSFLNIDPATVITKCGSQEIIGGHLRFANTQAATKLLQLPPHYRMKISMTLYIIDSWDVDEYFQVYVDQVLVYKVRYSGLAGTNFLCGQETRKDSIHQISMELDHTGLSTFIYLTSTLNGDAWDESWGFKNFELFIFECPPECLTCTNKDTEADCNTWRLAHSYYTEVNFDHFVTDGWSIQDGNQNKQNCLEIPTICGKEVCGKDTILKLTLLKLPVHTQMKIKLKYLRIGSWEWADHFQTFAAGELIWESPLTSFPNYLYGICSLNSQDVFINIDMTFPHYEQNTKILIINNLDESYSNESFGVRDIQTFIKTTICGDKLVEMDEECDDGNLFPFDGCFGCMFSCVDGCSVCQNMICLGCFDGWTYLEYEFSCEKQINQKSSIITFQEEYTEPQSYPPIDNCQVSLLEVCIVCQNGFILNQLTSKCDSICNYQIVTSQEQCQYSYLSSYCYSCQIQCSDHCLQCISGICQVCENDYYLEDNYCFQVEKKNLCQAQCQICIDDVCYKCQIGQILILGKCLDICGDQIAPYSLEECVCDQNCQECVNTICYSCKNNLKLLDNECIGTCGDLVVQDSEDCDDGNDIEFDGCFNCRYSCSIGCINCEFGICLDLCLPGFYFMNNACSTICGDSIIAGSEQCEDNNTSEYDGCYLCKFSCPLNCFECIDGTCNICNFGFQLIENQCSNVCGDGTLQNGEECDDGNLDSGDGCSKTCQVEINWICNQGTDCTFVKYPQLICEFIQQKNQYQYARIKFSQEVQLLSDINFQNSIELSIIDLNETYYNITIMEVQSAQYQVILQVEYIIQVEIFTNQLKYPILTVKLTEQLYNDNLAPLVNMMDYLQLNQPNYLTDEQVQIAQAIQLVSKVSFLSIYALSIILIILGNTLSLWGMLDALQQQSYLKFINVLYPQTLIIYFQSSELISMQSLLDSIVNFSQKASLLKFPYLESYEKFQFYQVNADITEGFRSEIFLFLTLLFCYMSSLLLERVISIVEMSSPLQGFPKVVRFLQRYQRKLNKQIKKIDRSFIHSTLLACSWDLIFMAMLEISSYHDFSFYRTYVRLAITFIILIFVFALILYQMNGVLTWKRQNLDQYWFQKQAFFLLIKKILIVSVLVFYQREQILQTLLMTLINGFYLIYVINTKTTEEFEIQMKNIIMEASLTLFTASTIVNWDILQQYFDYNFIIIVSWIQMFLLVSVLISYMLFDLYDFINLIKSKIRKILEKRISKLKSNEEQQSQNKGNELQKANFQLQKSVFTRVEFVYHIQIKQ</sequence>
<dbReference type="Proteomes" id="UP000000600">
    <property type="component" value="Unassembled WGS sequence"/>
</dbReference>
<dbReference type="Gene3D" id="2.10.220.10">
    <property type="entry name" value="Hormone Receptor, Insulin-like Growth Factor Receptor 1, Chain A, domain 2"/>
    <property type="match status" value="1"/>
</dbReference>
<protein>
    <recommendedName>
        <fullName evidence="7">TNFR-Cys domain-containing protein</fullName>
    </recommendedName>
</protein>
<keyword evidence="4" id="KW-1133">Transmembrane helix</keyword>
<feature type="transmembrane region" description="Helical" evidence="4">
    <location>
        <begin position="898"/>
        <end position="920"/>
    </location>
</feature>
<name>A0BXZ7_PARTE</name>
<dbReference type="NCBIfam" id="TIGR02232">
    <property type="entry name" value="myxo_disulf_rpt"/>
    <property type="match status" value="3"/>
</dbReference>
<dbReference type="HOGENOM" id="CLU_008168_0_0_1"/>
<evidence type="ECO:0000256" key="4">
    <source>
        <dbReference type="SAM" id="Phobius"/>
    </source>
</evidence>
<dbReference type="KEGG" id="ptm:GSPATT00033267001"/>
<dbReference type="InterPro" id="IPR011936">
    <property type="entry name" value="Myxo_disulph_rpt"/>
</dbReference>
<reference evidence="5 6" key="1">
    <citation type="journal article" date="2006" name="Nature">
        <title>Global trends of whole-genome duplications revealed by the ciliate Paramecium tetraurelia.</title>
        <authorList>
            <consortium name="Genoscope"/>
            <person name="Aury J.-M."/>
            <person name="Jaillon O."/>
            <person name="Duret L."/>
            <person name="Noel B."/>
            <person name="Jubin C."/>
            <person name="Porcel B.M."/>
            <person name="Segurens B."/>
            <person name="Daubin V."/>
            <person name="Anthouard V."/>
            <person name="Aiach N."/>
            <person name="Arnaiz O."/>
            <person name="Billaut A."/>
            <person name="Beisson J."/>
            <person name="Blanc I."/>
            <person name="Bouhouche K."/>
            <person name="Camara F."/>
            <person name="Duharcourt S."/>
            <person name="Guigo R."/>
            <person name="Gogendeau D."/>
            <person name="Katinka M."/>
            <person name="Keller A.-M."/>
            <person name="Kissmehl R."/>
            <person name="Klotz C."/>
            <person name="Koll F."/>
            <person name="Le Moue A."/>
            <person name="Lepere C."/>
            <person name="Malinsky S."/>
            <person name="Nowacki M."/>
            <person name="Nowak J.K."/>
            <person name="Plattner H."/>
            <person name="Poulain J."/>
            <person name="Ruiz F."/>
            <person name="Serrano V."/>
            <person name="Zagulski M."/>
            <person name="Dessen P."/>
            <person name="Betermier M."/>
            <person name="Weissenbach J."/>
            <person name="Scarpelli C."/>
            <person name="Schachter V."/>
            <person name="Sperling L."/>
            <person name="Meyer E."/>
            <person name="Cohen J."/>
            <person name="Wincker P."/>
        </authorList>
    </citation>
    <scope>NUCLEOTIDE SEQUENCE [LARGE SCALE GENOMIC DNA]</scope>
    <source>
        <strain evidence="5 6">Stock d4-2</strain>
    </source>
</reference>
<dbReference type="Pfam" id="PF13948">
    <property type="entry name" value="DUF4215"/>
    <property type="match status" value="4"/>
</dbReference>
<dbReference type="OrthoDB" id="304690at2759"/>
<keyword evidence="4" id="KW-0472">Membrane</keyword>
<evidence type="ECO:0000256" key="1">
    <source>
        <dbReference type="ARBA" id="ARBA00022729"/>
    </source>
</evidence>
<dbReference type="GeneID" id="5016599"/>
<dbReference type="InterPro" id="IPR009030">
    <property type="entry name" value="Growth_fac_rcpt_cys_sf"/>
</dbReference>
<dbReference type="PANTHER" id="PTHR39767:SF2">
    <property type="entry name" value="CHROMOSOME UNDETERMINED SCAFFOLD_1, WHOLE GENOME SHOTGUN SEQUENCE"/>
    <property type="match status" value="1"/>
</dbReference>
<feature type="transmembrane region" description="Helical" evidence="4">
    <location>
        <begin position="1208"/>
        <end position="1232"/>
    </location>
</feature>
<evidence type="ECO:0000313" key="6">
    <source>
        <dbReference type="Proteomes" id="UP000000600"/>
    </source>
</evidence>